<reference evidence="2" key="1">
    <citation type="submission" date="2022-11" db="UniProtKB">
        <authorList>
            <consortium name="WormBaseParasite"/>
        </authorList>
    </citation>
    <scope>IDENTIFICATION</scope>
</reference>
<proteinExistence type="predicted"/>
<protein>
    <submittedName>
        <fullName evidence="2">Uncharacterized protein</fullName>
    </submittedName>
</protein>
<dbReference type="Proteomes" id="UP000887580">
    <property type="component" value="Unplaced"/>
</dbReference>
<name>A0AC35FHL5_9BILA</name>
<organism evidence="1 2">
    <name type="scientific">Panagrolaimus sp. PS1159</name>
    <dbReference type="NCBI Taxonomy" id="55785"/>
    <lineage>
        <taxon>Eukaryota</taxon>
        <taxon>Metazoa</taxon>
        <taxon>Ecdysozoa</taxon>
        <taxon>Nematoda</taxon>
        <taxon>Chromadorea</taxon>
        <taxon>Rhabditida</taxon>
        <taxon>Tylenchina</taxon>
        <taxon>Panagrolaimomorpha</taxon>
        <taxon>Panagrolaimoidea</taxon>
        <taxon>Panagrolaimidae</taxon>
        <taxon>Panagrolaimus</taxon>
    </lineage>
</organism>
<evidence type="ECO:0000313" key="1">
    <source>
        <dbReference type="Proteomes" id="UP000887580"/>
    </source>
</evidence>
<evidence type="ECO:0000313" key="2">
    <source>
        <dbReference type="WBParaSite" id="PS1159_v2.g16994.t1"/>
    </source>
</evidence>
<accession>A0AC35FHL5</accession>
<sequence>METSFFTNYVVKRSFIFTSDELSDTFDDVHSNVKVKITNKNGQSIYGLLPKESNAVSVIKSLQNQHFVFSWETNCEKPSTPSPLKKRIGAKCYLVYFRDGNIGISTDPTYVHYLLAEMFPESDFFEITYQWKIEIV</sequence>
<dbReference type="WBParaSite" id="PS1159_v2.g16994.t1">
    <property type="protein sequence ID" value="PS1159_v2.g16994.t1"/>
    <property type="gene ID" value="PS1159_v2.g16994"/>
</dbReference>